<reference evidence="2 3" key="1">
    <citation type="journal article" date="2014" name="PLoS Genet.">
        <title>The Genome of Spironucleus salmonicida Highlights a Fish Pathogen Adapted to Fluctuating Environments.</title>
        <authorList>
            <person name="Xu F."/>
            <person name="Jerlstrom-Hultqvist J."/>
            <person name="Einarsson E."/>
            <person name="Astvaldsson A."/>
            <person name="Svard S.G."/>
            <person name="Andersson J.O."/>
        </authorList>
    </citation>
    <scope>NUCLEOTIDE SEQUENCE [LARGE SCALE GENOMIC DNA]</scope>
    <source>
        <strain evidence="2 3">ATCC 50377</strain>
    </source>
</reference>
<dbReference type="Proteomes" id="UP000018208">
    <property type="component" value="Unassembled WGS sequence"/>
</dbReference>
<name>A0A9P8LJL3_9EUKA</name>
<dbReference type="GeneID" id="94302863"/>
<dbReference type="KEGG" id="ssao:94302863"/>
<sequence>MHPEDMWVEWNWRMRTRILGSWRGYRGLVLQLPRGAASLLKVPRTGPESGRTPCSRVSGEGRRRENGPSAVCCAHEVSQFRRKAWAQAGWQMASSIFQTHILVRNNTVPTSAFNEAAELYSGLAGRGESVGINRVHLRDVLRQGDLPTQGRQGQRFLAAELSVRVFPLRALRRGGFRVPIPANGSVWDLSALLLRG</sequence>
<protein>
    <submittedName>
        <fullName evidence="2">Uncharacterized protein</fullName>
    </submittedName>
</protein>
<accession>A0A9P8LJL3</accession>
<comment type="caution">
    <text evidence="2">The sequence shown here is derived from an EMBL/GenBank/DDBJ whole genome shotgun (WGS) entry which is preliminary data.</text>
</comment>
<dbReference type="RefSeq" id="XP_067760068.1">
    <property type="nucleotide sequence ID" value="XM_067912594.1"/>
</dbReference>
<gene>
    <name evidence="2" type="ORF">SS50377_28840</name>
</gene>
<feature type="region of interest" description="Disordered" evidence="1">
    <location>
        <begin position="42"/>
        <end position="68"/>
    </location>
</feature>
<evidence type="ECO:0000313" key="3">
    <source>
        <dbReference type="Proteomes" id="UP000018208"/>
    </source>
</evidence>
<dbReference type="EMBL" id="AUWU02000035">
    <property type="protein sequence ID" value="KAH0569295.1"/>
    <property type="molecule type" value="Genomic_DNA"/>
</dbReference>
<organism evidence="2 3">
    <name type="scientific">Spironucleus salmonicida</name>
    <dbReference type="NCBI Taxonomy" id="348837"/>
    <lineage>
        <taxon>Eukaryota</taxon>
        <taxon>Metamonada</taxon>
        <taxon>Diplomonadida</taxon>
        <taxon>Hexamitidae</taxon>
        <taxon>Hexamitinae</taxon>
        <taxon>Spironucleus</taxon>
    </lineage>
</organism>
<proteinExistence type="predicted"/>
<evidence type="ECO:0000313" key="2">
    <source>
        <dbReference type="EMBL" id="KAH0569295.1"/>
    </source>
</evidence>
<keyword evidence="3" id="KW-1185">Reference proteome</keyword>
<dbReference type="AlphaFoldDB" id="A0A9P8LJL3"/>
<evidence type="ECO:0000256" key="1">
    <source>
        <dbReference type="SAM" id="MobiDB-lite"/>
    </source>
</evidence>